<sequence>MASLDDSAHDVIKPGVIYEDCAFHPVVCAEVHEDRSVVGISLIDGSYPRSCSLDHCGVIVIDPADLMAIRSDFAGYVARRQDELRRDLSP</sequence>
<evidence type="ECO:0000313" key="1">
    <source>
        <dbReference type="EMBL" id="RVX42616.1"/>
    </source>
</evidence>
<reference evidence="1 2" key="1">
    <citation type="submission" date="2019-01" db="EMBL/GenBank/DDBJ databases">
        <title>Sequencing the genomes of 1000 actinobacteria strains.</title>
        <authorList>
            <person name="Klenk H.-P."/>
        </authorList>
    </citation>
    <scope>NUCLEOTIDE SEQUENCE [LARGE SCALE GENOMIC DNA]</scope>
    <source>
        <strain evidence="1 2">DSM 43925</strain>
    </source>
</reference>
<dbReference type="Proteomes" id="UP000284824">
    <property type="component" value="Unassembled WGS sequence"/>
</dbReference>
<proteinExistence type="predicted"/>
<dbReference type="RefSeq" id="WP_127934672.1">
    <property type="nucleotide sequence ID" value="NZ_SAUN01000001.1"/>
</dbReference>
<keyword evidence="2" id="KW-1185">Reference proteome</keyword>
<protein>
    <submittedName>
        <fullName evidence="1">Uncharacterized protein</fullName>
    </submittedName>
</protein>
<accession>A0A438MA92</accession>
<dbReference type="AlphaFoldDB" id="A0A438MA92"/>
<comment type="caution">
    <text evidence="1">The sequence shown here is derived from an EMBL/GenBank/DDBJ whole genome shotgun (WGS) entry which is preliminary data.</text>
</comment>
<name>A0A438MA92_9ACTN</name>
<dbReference type="EMBL" id="SAUN01000001">
    <property type="protein sequence ID" value="RVX42616.1"/>
    <property type="molecule type" value="Genomic_DNA"/>
</dbReference>
<organism evidence="1 2">
    <name type="scientific">Nonomuraea polychroma</name>
    <dbReference type="NCBI Taxonomy" id="46176"/>
    <lineage>
        <taxon>Bacteria</taxon>
        <taxon>Bacillati</taxon>
        <taxon>Actinomycetota</taxon>
        <taxon>Actinomycetes</taxon>
        <taxon>Streptosporangiales</taxon>
        <taxon>Streptosporangiaceae</taxon>
        <taxon>Nonomuraea</taxon>
    </lineage>
</organism>
<evidence type="ECO:0000313" key="2">
    <source>
        <dbReference type="Proteomes" id="UP000284824"/>
    </source>
</evidence>
<dbReference type="OrthoDB" id="4303046at2"/>
<gene>
    <name evidence="1" type="ORF">EDD27_5252</name>
</gene>